<dbReference type="Pfam" id="PF09754">
    <property type="entry name" value="PAC2"/>
    <property type="match status" value="1"/>
</dbReference>
<accession>A0A7M2WQ14</accession>
<dbReference type="PANTHER" id="PTHR35610">
    <property type="entry name" value="3-ISOPROPYLMALATE DEHYDRATASE-RELATED"/>
    <property type="match status" value="1"/>
</dbReference>
<dbReference type="KEGG" id="hbs:IPV69_14810"/>
<evidence type="ECO:0000313" key="2">
    <source>
        <dbReference type="Proteomes" id="UP000593765"/>
    </source>
</evidence>
<dbReference type="SUPFAM" id="SSF159659">
    <property type="entry name" value="Cgl1923-like"/>
    <property type="match status" value="1"/>
</dbReference>
<keyword evidence="2" id="KW-1185">Reference proteome</keyword>
<dbReference type="Gene3D" id="3.40.50.10900">
    <property type="entry name" value="PAC-like subunit"/>
    <property type="match status" value="1"/>
</dbReference>
<dbReference type="RefSeq" id="WP_206290465.1">
    <property type="nucleotide sequence ID" value="NZ_CP063458.1"/>
</dbReference>
<evidence type="ECO:0000313" key="1">
    <source>
        <dbReference type="EMBL" id="QOV87558.1"/>
    </source>
</evidence>
<dbReference type="PANTHER" id="PTHR35610:SF3">
    <property type="entry name" value="PROTEASOME ASSEMBLY CHAPERONE FAMILY PROTEIN"/>
    <property type="match status" value="1"/>
</dbReference>
<dbReference type="Proteomes" id="UP000593765">
    <property type="component" value="Chromosome"/>
</dbReference>
<protein>
    <submittedName>
        <fullName evidence="1">PAC2 family protein</fullName>
    </submittedName>
</protein>
<organism evidence="1 2">
    <name type="scientific">Humisphaera borealis</name>
    <dbReference type="NCBI Taxonomy" id="2807512"/>
    <lineage>
        <taxon>Bacteria</taxon>
        <taxon>Pseudomonadati</taxon>
        <taxon>Planctomycetota</taxon>
        <taxon>Phycisphaerae</taxon>
        <taxon>Tepidisphaerales</taxon>
        <taxon>Tepidisphaeraceae</taxon>
        <taxon>Humisphaera</taxon>
    </lineage>
</organism>
<sequence>MPHDSLITFDPPLLENGAMLLAFSGWMDGGEVSTGTVNHLLSTLDTRKVAEIDPEGYYIYNFPGTMELASVFRPKVRYEEGLVKSLELPENTFHCDQSRKLVLFTGKEPNLNWRDFGDRILDLARMTGVQRIVFVGSFGGAVPHTREPRLFCSVSHEDLKPEYARYGLKFSDYEGPSSFVSFLLSRAPQVGIRMASIAAEIPGYLEGANPLSIEAVTRRLAKILDLKVDLAAMRLASDDWTSRVSELVEKDNKLRKHIAKLESAYDDALLEAAEE</sequence>
<dbReference type="InterPro" id="IPR038389">
    <property type="entry name" value="PSMG2_sf"/>
</dbReference>
<dbReference type="EMBL" id="CP063458">
    <property type="protein sequence ID" value="QOV87558.1"/>
    <property type="molecule type" value="Genomic_DNA"/>
</dbReference>
<proteinExistence type="predicted"/>
<gene>
    <name evidence="1" type="ORF">IPV69_14810</name>
</gene>
<dbReference type="InterPro" id="IPR019151">
    <property type="entry name" value="Proteasome_assmbl_chaperone_2"/>
</dbReference>
<dbReference type="AlphaFoldDB" id="A0A7M2WQ14"/>
<reference evidence="1 2" key="1">
    <citation type="submission" date="2020-10" db="EMBL/GenBank/DDBJ databases">
        <title>Wide distribution of Phycisphaera-like planctomycetes from WD2101 soil group in peatlands and genome analysis of the first cultivated representative.</title>
        <authorList>
            <person name="Dedysh S.N."/>
            <person name="Beletsky A.V."/>
            <person name="Ivanova A."/>
            <person name="Kulichevskaya I.S."/>
            <person name="Suzina N.E."/>
            <person name="Philippov D.A."/>
            <person name="Rakitin A.L."/>
            <person name="Mardanov A.V."/>
            <person name="Ravin N.V."/>
        </authorList>
    </citation>
    <scope>NUCLEOTIDE SEQUENCE [LARGE SCALE GENOMIC DNA]</scope>
    <source>
        <strain evidence="1 2">M1803</strain>
    </source>
</reference>
<name>A0A7M2WQ14_9BACT</name>